<dbReference type="KEGG" id="orh:Ornrh_1915"/>
<sequence length="297" mass="32751">MKIWIHAARLRTLPLSLSGIILGGFIAQFYHSFDILLFALACFTTLFLQILSNYANDYGDGVKGTDEIRTGEMRAVAAGKISARAMKNGVILMALLSLISALLLLFLAYYPAHLGLLFFYIFLGLLCIWAAIQYTVGKKAYGYRGLGDIFVFLCFGLISVIGTTMLFTKSFIPTLLLPASAIGLLSTAVLNLNNMRDLPQDKEKGKITIPVKIGMAKAKKYHSVLLFSPFILMDIYFIINDVSLPGYFFNALLPFAQKMNIRVTENVIPAELDGELKKTALLTLAFAIFCGLGLVFN</sequence>
<evidence type="ECO:0000256" key="3">
    <source>
        <dbReference type="ARBA" id="ARBA00022475"/>
    </source>
</evidence>
<feature type="transmembrane region" description="Helical" evidence="8">
    <location>
        <begin position="90"/>
        <end position="110"/>
    </location>
</feature>
<dbReference type="STRING" id="867902.Ornrh_1915"/>
<keyword evidence="3 8" id="KW-1003">Cell membrane</keyword>
<evidence type="ECO:0000256" key="1">
    <source>
        <dbReference type="ARBA" id="ARBA00004141"/>
    </source>
</evidence>
<dbReference type="InterPro" id="IPR044878">
    <property type="entry name" value="UbiA_sf"/>
</dbReference>
<evidence type="ECO:0000256" key="9">
    <source>
        <dbReference type="NCBIfam" id="TIGR00751"/>
    </source>
</evidence>
<feature type="transmembrane region" description="Helical" evidence="8">
    <location>
        <begin position="12"/>
        <end position="30"/>
    </location>
</feature>
<dbReference type="EMBL" id="CP003283">
    <property type="protein sequence ID" value="AFL98060.1"/>
    <property type="molecule type" value="Genomic_DNA"/>
</dbReference>
<keyword evidence="6 8" id="KW-1133">Transmembrane helix</keyword>
<evidence type="ECO:0000256" key="5">
    <source>
        <dbReference type="ARBA" id="ARBA00022692"/>
    </source>
</evidence>
<feature type="transmembrane region" description="Helical" evidence="8">
    <location>
        <begin position="149"/>
        <end position="168"/>
    </location>
</feature>
<dbReference type="eggNOG" id="COG1575">
    <property type="taxonomic scope" value="Bacteria"/>
</dbReference>
<proteinExistence type="inferred from homology"/>
<keyword evidence="5 8" id="KW-0812">Transmembrane</keyword>
<dbReference type="PANTHER" id="PTHR13929:SF0">
    <property type="entry name" value="UBIA PRENYLTRANSFERASE DOMAIN-CONTAINING PROTEIN 1"/>
    <property type="match status" value="1"/>
</dbReference>
<keyword evidence="11" id="KW-1185">Reference proteome</keyword>
<dbReference type="UniPathway" id="UPA00079">
    <property type="reaction ID" value="UER00168"/>
</dbReference>
<dbReference type="AlphaFoldDB" id="I4A276"/>
<dbReference type="RefSeq" id="WP_014791582.1">
    <property type="nucleotide sequence ID" value="NC_018016.1"/>
</dbReference>
<feature type="transmembrane region" description="Helical" evidence="8">
    <location>
        <begin position="221"/>
        <end position="239"/>
    </location>
</feature>
<keyword evidence="2 8" id="KW-0474">Menaquinone biosynthesis</keyword>
<gene>
    <name evidence="8" type="primary">menA</name>
    <name evidence="10" type="ordered locus">Ornrh_1915</name>
</gene>
<dbReference type="InterPro" id="IPR004657">
    <property type="entry name" value="MenA"/>
</dbReference>
<keyword evidence="4 8" id="KW-0808">Transferase</keyword>
<comment type="catalytic activity">
    <reaction evidence="8">
        <text>an all-trans-polyprenyl diphosphate + 1,4-dihydroxy-2-naphthoate + H(+) = a 2-demethylmenaquinol + CO2 + diphosphate</text>
        <dbReference type="Rhea" id="RHEA:26478"/>
        <dbReference type="Rhea" id="RHEA-COMP:9563"/>
        <dbReference type="Rhea" id="RHEA-COMP:9564"/>
        <dbReference type="ChEBI" id="CHEBI:11173"/>
        <dbReference type="ChEBI" id="CHEBI:15378"/>
        <dbReference type="ChEBI" id="CHEBI:16526"/>
        <dbReference type="ChEBI" id="CHEBI:33019"/>
        <dbReference type="ChEBI" id="CHEBI:55437"/>
        <dbReference type="ChEBI" id="CHEBI:58914"/>
        <dbReference type="EC" id="2.5.1.74"/>
    </reaction>
</comment>
<evidence type="ECO:0000256" key="6">
    <source>
        <dbReference type="ARBA" id="ARBA00022989"/>
    </source>
</evidence>
<name>I4A276_ORNRL</name>
<keyword evidence="8" id="KW-0997">Cell inner membrane</keyword>
<dbReference type="PANTHER" id="PTHR13929">
    <property type="entry name" value="1,4-DIHYDROXY-2-NAPHTHOATE OCTAPRENYLTRANSFERASE"/>
    <property type="match status" value="1"/>
</dbReference>
<dbReference type="GO" id="GO:0005886">
    <property type="term" value="C:plasma membrane"/>
    <property type="evidence" value="ECO:0007669"/>
    <property type="project" value="UniProtKB-SubCell"/>
</dbReference>
<comment type="subcellular location">
    <subcellularLocation>
        <location evidence="8">Cell inner membrane</location>
        <topology evidence="8">Multi-pass membrane protein</topology>
    </subcellularLocation>
    <subcellularLocation>
        <location evidence="1">Membrane</location>
        <topology evidence="1">Multi-pass membrane protein</topology>
    </subcellularLocation>
</comment>
<dbReference type="GO" id="GO:0042371">
    <property type="term" value="P:vitamin K biosynthetic process"/>
    <property type="evidence" value="ECO:0007669"/>
    <property type="project" value="TreeGrafter"/>
</dbReference>
<protein>
    <recommendedName>
        <fullName evidence="8 9">1,4-dihydroxy-2-naphthoate octaprenyltransferase</fullName>
        <shortName evidence="8">DHNA-octaprenyltransferase</shortName>
        <ecNumber evidence="8 9">2.5.1.74</ecNumber>
    </recommendedName>
</protein>
<evidence type="ECO:0000256" key="7">
    <source>
        <dbReference type="ARBA" id="ARBA00023136"/>
    </source>
</evidence>
<dbReference type="NCBIfam" id="TIGR00751">
    <property type="entry name" value="menA"/>
    <property type="match status" value="1"/>
</dbReference>
<feature type="transmembrane region" description="Helical" evidence="8">
    <location>
        <begin position="116"/>
        <end position="137"/>
    </location>
</feature>
<dbReference type="GO" id="GO:0009234">
    <property type="term" value="P:menaquinone biosynthetic process"/>
    <property type="evidence" value="ECO:0007669"/>
    <property type="project" value="UniProtKB-UniRule"/>
</dbReference>
<comment type="function">
    <text evidence="8">Conversion of 1,4-dihydroxy-2-naphthoate (DHNA) to demethylmenaquinone (DMK).</text>
</comment>
<evidence type="ECO:0000256" key="8">
    <source>
        <dbReference type="HAMAP-Rule" id="MF_01937"/>
    </source>
</evidence>
<accession>I4A276</accession>
<feature type="transmembrane region" description="Helical" evidence="8">
    <location>
        <begin position="279"/>
        <end position="296"/>
    </location>
</feature>
<dbReference type="HAMAP" id="MF_01937">
    <property type="entry name" value="MenA_1"/>
    <property type="match status" value="1"/>
</dbReference>
<dbReference type="EC" id="2.5.1.74" evidence="8 9"/>
<dbReference type="InterPro" id="IPR000537">
    <property type="entry name" value="UbiA_prenyltransferase"/>
</dbReference>
<dbReference type="PATRIC" id="fig|867902.3.peg.1858"/>
<dbReference type="Proteomes" id="UP000006051">
    <property type="component" value="Chromosome"/>
</dbReference>
<organism evidence="10 11">
    <name type="scientific">Ornithobacterium rhinotracheale (strain ATCC 51463 / DSM 15997 / CCUG 23171 / CIP 104009 / LMG 9086)</name>
    <dbReference type="NCBI Taxonomy" id="867902"/>
    <lineage>
        <taxon>Bacteria</taxon>
        <taxon>Pseudomonadati</taxon>
        <taxon>Bacteroidota</taxon>
        <taxon>Flavobacteriia</taxon>
        <taxon>Flavobacteriales</taxon>
        <taxon>Weeksellaceae</taxon>
        <taxon>Ornithobacterium</taxon>
    </lineage>
</organism>
<evidence type="ECO:0000256" key="2">
    <source>
        <dbReference type="ARBA" id="ARBA00022428"/>
    </source>
</evidence>
<dbReference type="GeneID" id="97258515"/>
<dbReference type="InterPro" id="IPR026046">
    <property type="entry name" value="UBIAD1"/>
</dbReference>
<reference evidence="10 11" key="1">
    <citation type="submission" date="2012-06" db="EMBL/GenBank/DDBJ databases">
        <title>The complete genome of Ornithobacterium rhinotracheale DSM 15997.</title>
        <authorList>
            <consortium name="US DOE Joint Genome Institute (JGI-PGF)"/>
            <person name="Lucas S."/>
            <person name="Copeland A."/>
            <person name="Lapidus A."/>
            <person name="Goodwin L."/>
            <person name="Pitluck S."/>
            <person name="Peters L."/>
            <person name="Mikhailova N."/>
            <person name="Teshima H."/>
            <person name="Kyrpides N."/>
            <person name="Mavromatis K."/>
            <person name="Pagani I."/>
            <person name="Ivanova N."/>
            <person name="Ovchinnikova G."/>
            <person name="Zeytun A."/>
            <person name="Detter J.C."/>
            <person name="Han C."/>
            <person name="Land M."/>
            <person name="Hauser L."/>
            <person name="Markowitz V."/>
            <person name="Cheng J.-F."/>
            <person name="Hugenholtz P."/>
            <person name="Woyke T."/>
            <person name="Wu D."/>
            <person name="Lang E."/>
            <person name="Kopitz M."/>
            <person name="Brambilla E."/>
            <person name="Klenk H.-P."/>
            <person name="Eisen J.A."/>
        </authorList>
    </citation>
    <scope>NUCLEOTIDE SEQUENCE [LARGE SCALE GENOMIC DNA]</scope>
    <source>
        <strain evidence="11">ATCC 51463 / DSM 15997 / CCUG 23171 / LMG 9086</strain>
    </source>
</reference>
<dbReference type="GeneID" id="71569964"/>
<dbReference type="PIRSF" id="PIRSF005355">
    <property type="entry name" value="UBIAD1"/>
    <property type="match status" value="1"/>
</dbReference>
<dbReference type="GO" id="GO:0046428">
    <property type="term" value="F:1,4-dihydroxy-2-naphthoate polyprenyltransferase activity"/>
    <property type="evidence" value="ECO:0007669"/>
    <property type="project" value="UniProtKB-UniRule"/>
</dbReference>
<dbReference type="HOGENOM" id="CLU_043611_1_1_10"/>
<keyword evidence="7 8" id="KW-0472">Membrane</keyword>
<evidence type="ECO:0000313" key="10">
    <source>
        <dbReference type="EMBL" id="AFL98060.1"/>
    </source>
</evidence>
<dbReference type="Gene3D" id="1.10.357.140">
    <property type="entry name" value="UbiA prenyltransferase"/>
    <property type="match status" value="1"/>
</dbReference>
<dbReference type="Pfam" id="PF01040">
    <property type="entry name" value="UbiA"/>
    <property type="match status" value="1"/>
</dbReference>
<evidence type="ECO:0000313" key="11">
    <source>
        <dbReference type="Proteomes" id="UP000006051"/>
    </source>
</evidence>
<comment type="similarity">
    <text evidence="8">Belongs to the MenA family. Type 1 subfamily.</text>
</comment>
<dbReference type="CDD" id="cd13962">
    <property type="entry name" value="PT_UbiA_UBIAD1"/>
    <property type="match status" value="1"/>
</dbReference>
<comment type="pathway">
    <text evidence="8">Quinol/quinone metabolism; menaquinone biosynthesis; menaquinol from 1,4-dihydroxy-2-naphthoate: step 1/2.</text>
</comment>
<feature type="transmembrane region" description="Helical" evidence="8">
    <location>
        <begin position="36"/>
        <end position="55"/>
    </location>
</feature>
<feature type="transmembrane region" description="Helical" evidence="8">
    <location>
        <begin position="174"/>
        <end position="192"/>
    </location>
</feature>
<evidence type="ECO:0000256" key="4">
    <source>
        <dbReference type="ARBA" id="ARBA00022679"/>
    </source>
</evidence>